<name>A0ABS7L0B2_CLOSR</name>
<sequence length="127" mass="14824">MGNNRRRPRNKRFSRRERFLINQKKRRRLALLIIALIIALTAFTAKKVFAYVKCQDISTAVEYLMTTNVDNALLRVQTMELKFSDGDTAVVDASGLSKEKPHQSRKVECHLRKKNNSWKLENSYILK</sequence>
<accession>A0ABS7L0B2</accession>
<gene>
    <name evidence="1" type="ORF">K5V21_12150</name>
</gene>
<dbReference type="EMBL" id="JAIKTU010000009">
    <property type="protein sequence ID" value="MBY0756197.1"/>
    <property type="molecule type" value="Genomic_DNA"/>
</dbReference>
<reference evidence="1 2" key="1">
    <citation type="journal article" date="2021" name="Cell Host Microbe">
        <title>in vivo commensal control of Clostridioides difficile virulence.</title>
        <authorList>
            <person name="Girinathan B.P."/>
            <person name="Dibenedetto N."/>
            <person name="Worley J.N."/>
            <person name="Peltier J."/>
            <person name="Arrieta-Ortiz M.L."/>
            <person name="Rupa Christinal Immanuel S."/>
            <person name="Lavin R."/>
            <person name="Delaney M.L."/>
            <person name="Cummins C."/>
            <person name="Hoffmann M."/>
            <person name="Luo Y."/>
            <person name="Gonzalez-Escalona N."/>
            <person name="Allard M."/>
            <person name="Onderdonk A.B."/>
            <person name="Gerber G.K."/>
            <person name="Sonenshein A.L."/>
            <person name="Baliga N."/>
            <person name="Dupuy B."/>
            <person name="Bry L."/>
        </authorList>
    </citation>
    <scope>NUCLEOTIDE SEQUENCE [LARGE SCALE GENOMIC DNA]</scope>
    <source>
        <strain evidence="1 2">DSM 599</strain>
    </source>
</reference>
<dbReference type="RefSeq" id="WP_221861468.1">
    <property type="nucleotide sequence ID" value="NZ_JAIKTU010000009.1"/>
</dbReference>
<proteinExistence type="predicted"/>
<comment type="caution">
    <text evidence="1">The sequence shown here is derived from an EMBL/GenBank/DDBJ whole genome shotgun (WGS) entry which is preliminary data.</text>
</comment>
<evidence type="ECO:0000313" key="2">
    <source>
        <dbReference type="Proteomes" id="UP001299068"/>
    </source>
</evidence>
<protein>
    <recommendedName>
        <fullName evidence="3">DUF4829 domain-containing protein</fullName>
    </recommendedName>
</protein>
<evidence type="ECO:0008006" key="3">
    <source>
        <dbReference type="Google" id="ProtNLM"/>
    </source>
</evidence>
<organism evidence="1 2">
    <name type="scientific">Clostridium sardiniense</name>
    <name type="common">Clostridium absonum</name>
    <dbReference type="NCBI Taxonomy" id="29369"/>
    <lineage>
        <taxon>Bacteria</taxon>
        <taxon>Bacillati</taxon>
        <taxon>Bacillota</taxon>
        <taxon>Clostridia</taxon>
        <taxon>Eubacteriales</taxon>
        <taxon>Clostridiaceae</taxon>
        <taxon>Clostridium</taxon>
    </lineage>
</organism>
<dbReference type="Proteomes" id="UP001299068">
    <property type="component" value="Unassembled WGS sequence"/>
</dbReference>
<keyword evidence="2" id="KW-1185">Reference proteome</keyword>
<evidence type="ECO:0000313" key="1">
    <source>
        <dbReference type="EMBL" id="MBY0756197.1"/>
    </source>
</evidence>